<reference evidence="2 3" key="1">
    <citation type="submission" date="2024-01" db="EMBL/GenBank/DDBJ databases">
        <title>Genome assemblies of Stephania.</title>
        <authorList>
            <person name="Yang L."/>
        </authorList>
    </citation>
    <scope>NUCLEOTIDE SEQUENCE [LARGE SCALE GENOMIC DNA]</scope>
    <source>
        <strain evidence="2">YNDBR</strain>
        <tissue evidence="2">Leaf</tissue>
    </source>
</reference>
<accession>A0AAP0KD71</accession>
<keyword evidence="1" id="KW-0732">Signal</keyword>
<dbReference type="PANTHER" id="PTHR12630">
    <property type="entry name" value="N-LINKED OLIGOSACCHARIDE PROCESSING"/>
    <property type="match status" value="1"/>
</dbReference>
<dbReference type="EMBL" id="JBBNAF010000004">
    <property type="protein sequence ID" value="KAK9150312.1"/>
    <property type="molecule type" value="Genomic_DNA"/>
</dbReference>
<name>A0AAP0KD71_9MAGN</name>
<dbReference type="Proteomes" id="UP001420932">
    <property type="component" value="Unassembled WGS sequence"/>
</dbReference>
<evidence type="ECO:0000313" key="2">
    <source>
        <dbReference type="EMBL" id="KAK9150312.1"/>
    </source>
</evidence>
<dbReference type="AlphaFoldDB" id="A0AAP0KD71"/>
<gene>
    <name evidence="2" type="ORF">Syun_008621</name>
</gene>
<keyword evidence="3" id="KW-1185">Reference proteome</keyword>
<protein>
    <recommendedName>
        <fullName evidence="4">Glucosidase II beta subunit N-terminal domain-containing protein</fullName>
    </recommendedName>
</protein>
<dbReference type="GO" id="GO:0006491">
    <property type="term" value="P:N-glycan processing"/>
    <property type="evidence" value="ECO:0007669"/>
    <property type="project" value="TreeGrafter"/>
</dbReference>
<comment type="caution">
    <text evidence="2">The sequence shown here is derived from an EMBL/GenBank/DDBJ whole genome shotgun (WGS) entry which is preliminary data.</text>
</comment>
<evidence type="ECO:0000256" key="1">
    <source>
        <dbReference type="SAM" id="SignalP"/>
    </source>
</evidence>
<feature type="signal peptide" evidence="1">
    <location>
        <begin position="1"/>
        <end position="24"/>
    </location>
</feature>
<proteinExistence type="predicted"/>
<dbReference type="GO" id="GO:0017177">
    <property type="term" value="C:glucosidase II complex"/>
    <property type="evidence" value="ECO:0007669"/>
    <property type="project" value="TreeGrafter"/>
</dbReference>
<sequence length="124" mass="13247">MVVGWASSIALVFATLLFATLLFACSSPSGALPADRAAGIRPEATGVADAKFYDSEIIACRDGSNSFSRARLNDDFCDCADGTDEPGIFTARSRNSWESWLLCSVWLQLLCFRANSVGPGNENA</sequence>
<dbReference type="InterPro" id="IPR039794">
    <property type="entry name" value="Gtb1-like"/>
</dbReference>
<organism evidence="2 3">
    <name type="scientific">Stephania yunnanensis</name>
    <dbReference type="NCBI Taxonomy" id="152371"/>
    <lineage>
        <taxon>Eukaryota</taxon>
        <taxon>Viridiplantae</taxon>
        <taxon>Streptophyta</taxon>
        <taxon>Embryophyta</taxon>
        <taxon>Tracheophyta</taxon>
        <taxon>Spermatophyta</taxon>
        <taxon>Magnoliopsida</taxon>
        <taxon>Ranunculales</taxon>
        <taxon>Menispermaceae</taxon>
        <taxon>Menispermoideae</taxon>
        <taxon>Cissampelideae</taxon>
        <taxon>Stephania</taxon>
    </lineage>
</organism>
<evidence type="ECO:0008006" key="4">
    <source>
        <dbReference type="Google" id="ProtNLM"/>
    </source>
</evidence>
<dbReference type="PANTHER" id="PTHR12630:SF1">
    <property type="entry name" value="GLUCOSIDASE 2 SUBUNIT BETA"/>
    <property type="match status" value="1"/>
</dbReference>
<feature type="chain" id="PRO_5042939836" description="Glucosidase II beta subunit N-terminal domain-containing protein" evidence="1">
    <location>
        <begin position="25"/>
        <end position="124"/>
    </location>
</feature>
<evidence type="ECO:0000313" key="3">
    <source>
        <dbReference type="Proteomes" id="UP001420932"/>
    </source>
</evidence>